<proteinExistence type="predicted"/>
<feature type="signal peptide" evidence="1">
    <location>
        <begin position="1"/>
        <end position="23"/>
    </location>
</feature>
<protein>
    <recommendedName>
        <fullName evidence="4">DUF4136 domain-containing protein</fullName>
    </recommendedName>
</protein>
<evidence type="ECO:0000313" key="2">
    <source>
        <dbReference type="EMBL" id="MFC6996902.1"/>
    </source>
</evidence>
<reference evidence="3" key="1">
    <citation type="journal article" date="2019" name="Int. J. Syst. Evol. Microbiol.">
        <title>The Global Catalogue of Microorganisms (GCM) 10K type strain sequencing project: providing services to taxonomists for standard genome sequencing and annotation.</title>
        <authorList>
            <consortium name="The Broad Institute Genomics Platform"/>
            <consortium name="The Broad Institute Genome Sequencing Center for Infectious Disease"/>
            <person name="Wu L."/>
            <person name="Ma J."/>
        </authorList>
    </citation>
    <scope>NUCLEOTIDE SEQUENCE [LARGE SCALE GENOMIC DNA]</scope>
    <source>
        <strain evidence="3">CGMCC 4.7393</strain>
    </source>
</reference>
<gene>
    <name evidence="2" type="ORF">ACFQHR_04660</name>
</gene>
<evidence type="ECO:0000313" key="3">
    <source>
        <dbReference type="Proteomes" id="UP001596405"/>
    </source>
</evidence>
<keyword evidence="1" id="KW-0732">Signal</keyword>
<dbReference type="EMBL" id="JBHSYQ010000003">
    <property type="protein sequence ID" value="MFC6996902.1"/>
    <property type="molecule type" value="Genomic_DNA"/>
</dbReference>
<dbReference type="PROSITE" id="PS51257">
    <property type="entry name" value="PROKAR_LIPOPROTEIN"/>
    <property type="match status" value="1"/>
</dbReference>
<dbReference type="Proteomes" id="UP001596405">
    <property type="component" value="Unassembled WGS sequence"/>
</dbReference>
<comment type="caution">
    <text evidence="2">The sequence shown here is derived from an EMBL/GenBank/DDBJ whole genome shotgun (WGS) entry which is preliminary data.</text>
</comment>
<dbReference type="RefSeq" id="WP_082883099.1">
    <property type="nucleotide sequence ID" value="NZ_JBHSYQ010000003.1"/>
</dbReference>
<accession>A0ABW2DGG2</accession>
<sequence>MIRRSLKVNVCLFILSIATIVGCAPTTQVTGTWVSPETAGKTYGQVIVAALTENAVAQQTIESSLQKQLQQRGITATKSIDMFSPDVMRNAGTNPDALLERIKSNRHDAILTVAVVDTEVEQHYLPSPSPYSPMARFRWYDSFRGYYGHMSPTVYNPGYYREDKTYFLESNLYDADSEKLLWSAQSQSTNPLGLERLAETFAEETVRQMRRDKLIR</sequence>
<evidence type="ECO:0008006" key="4">
    <source>
        <dbReference type="Google" id="ProtNLM"/>
    </source>
</evidence>
<name>A0ABW2DGG2_9BACT</name>
<keyword evidence="3" id="KW-1185">Reference proteome</keyword>
<organism evidence="2 3">
    <name type="scientific">Rufibacter roseus</name>
    <dbReference type="NCBI Taxonomy" id="1567108"/>
    <lineage>
        <taxon>Bacteria</taxon>
        <taxon>Pseudomonadati</taxon>
        <taxon>Bacteroidota</taxon>
        <taxon>Cytophagia</taxon>
        <taxon>Cytophagales</taxon>
        <taxon>Hymenobacteraceae</taxon>
        <taxon>Rufibacter</taxon>
    </lineage>
</organism>
<evidence type="ECO:0000256" key="1">
    <source>
        <dbReference type="SAM" id="SignalP"/>
    </source>
</evidence>
<feature type="chain" id="PRO_5046242979" description="DUF4136 domain-containing protein" evidence="1">
    <location>
        <begin position="24"/>
        <end position="216"/>
    </location>
</feature>